<organism evidence="1 2">
    <name type="scientific">Desulfovibrio litoralis DSM 11393</name>
    <dbReference type="NCBI Taxonomy" id="1121455"/>
    <lineage>
        <taxon>Bacteria</taxon>
        <taxon>Pseudomonadati</taxon>
        <taxon>Thermodesulfobacteriota</taxon>
        <taxon>Desulfovibrionia</taxon>
        <taxon>Desulfovibrionales</taxon>
        <taxon>Desulfovibrionaceae</taxon>
        <taxon>Desulfovibrio</taxon>
    </lineage>
</organism>
<sequence length="169" mass="18849">MKIIKIVFLFILALATVGCPIERGLNQESCPTGGIGIDNRCDQAYTYSMMAPDMTGAFYTPDGDIFFSGMEYTAHLQSGSNELFETYNEIQSSIFADLINGKKFILTIKKDGKVIRTYTESVFRNTVKQTNENGFVDYIYTDDFIEITHGSGYLFIVLCGGSDYATNKP</sequence>
<dbReference type="STRING" id="1121455.SAMN02745728_02199"/>
<dbReference type="AlphaFoldDB" id="A0A1M7TLA3"/>
<accession>A0A1M7TLA3</accession>
<dbReference type="PROSITE" id="PS51257">
    <property type="entry name" value="PROKAR_LIPOPROTEIN"/>
    <property type="match status" value="1"/>
</dbReference>
<gene>
    <name evidence="1" type="ORF">SAMN02745728_02199</name>
</gene>
<evidence type="ECO:0000313" key="2">
    <source>
        <dbReference type="Proteomes" id="UP000186469"/>
    </source>
</evidence>
<proteinExistence type="predicted"/>
<dbReference type="Proteomes" id="UP000186469">
    <property type="component" value="Unassembled WGS sequence"/>
</dbReference>
<dbReference type="EMBL" id="FRDI01000015">
    <property type="protein sequence ID" value="SHN71504.1"/>
    <property type="molecule type" value="Genomic_DNA"/>
</dbReference>
<evidence type="ECO:0000313" key="1">
    <source>
        <dbReference type="EMBL" id="SHN71504.1"/>
    </source>
</evidence>
<reference evidence="1 2" key="1">
    <citation type="submission" date="2016-12" db="EMBL/GenBank/DDBJ databases">
        <authorList>
            <person name="Song W.-J."/>
            <person name="Kurnit D.M."/>
        </authorList>
    </citation>
    <scope>NUCLEOTIDE SEQUENCE [LARGE SCALE GENOMIC DNA]</scope>
    <source>
        <strain evidence="1 2">DSM 11393</strain>
    </source>
</reference>
<keyword evidence="2" id="KW-1185">Reference proteome</keyword>
<dbReference type="RefSeq" id="WP_072697876.1">
    <property type="nucleotide sequence ID" value="NZ_FRDI01000015.1"/>
</dbReference>
<name>A0A1M7TLA3_9BACT</name>
<protein>
    <recommendedName>
        <fullName evidence="3">Lipoprotein</fullName>
    </recommendedName>
</protein>
<evidence type="ECO:0008006" key="3">
    <source>
        <dbReference type="Google" id="ProtNLM"/>
    </source>
</evidence>